<dbReference type="EMBL" id="QQXK01000019">
    <property type="protein sequence ID" value="RII41871.1"/>
    <property type="molecule type" value="Genomic_DNA"/>
</dbReference>
<name>A0A399J8G3_9MICC</name>
<reference evidence="1 2" key="1">
    <citation type="submission" date="2018-07" db="EMBL/GenBank/DDBJ databases">
        <title>Arthrobacter sp. nov., isolated from raw cow's milk with high bacterial count.</title>
        <authorList>
            <person name="Hahne J."/>
            <person name="Isele D."/>
            <person name="Lipski A."/>
        </authorList>
    </citation>
    <scope>NUCLEOTIDE SEQUENCE [LARGE SCALE GENOMIC DNA]</scope>
    <source>
        <strain evidence="1 2">JZ R-35</strain>
    </source>
</reference>
<keyword evidence="2" id="KW-1185">Reference proteome</keyword>
<evidence type="ECO:0000313" key="2">
    <source>
        <dbReference type="Proteomes" id="UP000265419"/>
    </source>
</evidence>
<proteinExistence type="predicted"/>
<dbReference type="Gene3D" id="2.60.120.260">
    <property type="entry name" value="Galactose-binding domain-like"/>
    <property type="match status" value="1"/>
</dbReference>
<dbReference type="Proteomes" id="UP000265419">
    <property type="component" value="Unassembled WGS sequence"/>
</dbReference>
<evidence type="ECO:0000313" key="1">
    <source>
        <dbReference type="EMBL" id="RII41871.1"/>
    </source>
</evidence>
<dbReference type="AlphaFoldDB" id="A0A399J8G3"/>
<organism evidence="1 2">
    <name type="scientific">Galactobacter valiniphilus</name>
    <dbReference type="NCBI Taxonomy" id="2676122"/>
    <lineage>
        <taxon>Bacteria</taxon>
        <taxon>Bacillati</taxon>
        <taxon>Actinomycetota</taxon>
        <taxon>Actinomycetes</taxon>
        <taxon>Micrococcales</taxon>
        <taxon>Micrococcaceae</taxon>
        <taxon>Galactobacter</taxon>
    </lineage>
</organism>
<gene>
    <name evidence="1" type="ORF">DWB68_10110</name>
</gene>
<sequence>MNPGWESGFTQFGVAPAYDGPSATKPTGALATDWFDGGTRSAKFTFTTYGSVRPFGAFAGTLARTGMQPGRTYTVSAMMRFEPTAALGSGDSPEQPNIAWTLEAQGPFGEGTFAVGTAIPMRAWVGRQVFQFTIPEDATEASLSLDTQFYSMRAGNLWVDSITLEEGVSDGSYFDGASPGYAWSGTANASATVPSMVPVAGIPMPPVRWTKARAFVLAGRTYTLSAWTTGTTYPLTYQETGNPAYSMPAPVGGLSQTTFTPTVSRVMTLTRPAGRVVSGVRIHEGAADGTFYPSEGTPTRVAVTDPGRTYQLVTGTQTLTDYDVELKEIGVQGNF</sequence>
<comment type="caution">
    <text evidence="1">The sequence shown here is derived from an EMBL/GenBank/DDBJ whole genome shotgun (WGS) entry which is preliminary data.</text>
</comment>
<protein>
    <submittedName>
        <fullName evidence="1">Uncharacterized protein</fullName>
    </submittedName>
</protein>
<accession>A0A399J8G3</accession>